<sequence length="317" mass="34287">MIDTRELVDPQLLPFLDALPGGAVNRHTLPARRERSDALILAQLPDDLPVLVEEQYLSGPTGPASLRILKIQRHDLADKAPALLHCHGGGLVMGKPESSLPTLRHMAMTLGVVIVSVDYRLAPEAPYPAAIDDCYAALEWMHDNAKALRIDSQCIGVTGESAGGNLAAALCLMARDRAGPPIAYQNLVYPMLDDRADATDNPVVGQFCWTRESNRFAWNAYLGATAHDAVSPYAAPARESDYERLPPLYLSTGALDLFLDENIRFVQALAAAGVAVEVDIYPGAFHAFDVAPDADVSIRARARRLDAMRRAIDGVGD</sequence>
<reference evidence="2 3" key="1">
    <citation type="submission" date="2016-03" db="EMBL/GenBank/DDBJ databases">
        <title>Acetic acid bacteria sequencing.</title>
        <authorList>
            <person name="Brandt J."/>
            <person name="Jakob F."/>
            <person name="Vogel R.F."/>
        </authorList>
    </citation>
    <scope>NUCLEOTIDE SEQUENCE [LARGE SCALE GENOMIC DNA]</scope>
    <source>
        <strain evidence="2 3">NBRC 101099</strain>
    </source>
</reference>
<dbReference type="PANTHER" id="PTHR48081">
    <property type="entry name" value="AB HYDROLASE SUPERFAMILY PROTEIN C4A8.06C"/>
    <property type="match status" value="1"/>
</dbReference>
<dbReference type="GO" id="GO:0016787">
    <property type="term" value="F:hydrolase activity"/>
    <property type="evidence" value="ECO:0007669"/>
    <property type="project" value="UniProtKB-KW"/>
</dbReference>
<organism evidence="2 3">
    <name type="scientific">Neoasaia chiangmaiensis</name>
    <dbReference type="NCBI Taxonomy" id="320497"/>
    <lineage>
        <taxon>Bacteria</taxon>
        <taxon>Pseudomonadati</taxon>
        <taxon>Pseudomonadota</taxon>
        <taxon>Alphaproteobacteria</taxon>
        <taxon>Acetobacterales</taxon>
        <taxon>Acetobacteraceae</taxon>
        <taxon>Neoasaia</taxon>
    </lineage>
</organism>
<dbReference type="STRING" id="320497.A0U93_14410"/>
<dbReference type="KEGG" id="nch:A0U93_14410"/>
<name>A0A1U9KSV7_9PROT</name>
<accession>A0A1U9KSV7</accession>
<dbReference type="InterPro" id="IPR050300">
    <property type="entry name" value="GDXG_lipolytic_enzyme"/>
</dbReference>
<dbReference type="PANTHER" id="PTHR48081:SF8">
    <property type="entry name" value="ALPHA_BETA HYDROLASE FOLD-3 DOMAIN-CONTAINING PROTEIN-RELATED"/>
    <property type="match status" value="1"/>
</dbReference>
<dbReference type="SUPFAM" id="SSF53474">
    <property type="entry name" value="alpha/beta-Hydrolases"/>
    <property type="match status" value="1"/>
</dbReference>
<gene>
    <name evidence="2" type="ORF">A0U93_14410</name>
</gene>
<dbReference type="Pfam" id="PF07859">
    <property type="entry name" value="Abhydrolase_3"/>
    <property type="match status" value="1"/>
</dbReference>
<dbReference type="EMBL" id="CP014691">
    <property type="protein sequence ID" value="AQS88913.1"/>
    <property type="molecule type" value="Genomic_DNA"/>
</dbReference>
<evidence type="ECO:0000256" key="1">
    <source>
        <dbReference type="ARBA" id="ARBA00022801"/>
    </source>
</evidence>
<dbReference type="InterPro" id="IPR029058">
    <property type="entry name" value="AB_hydrolase_fold"/>
</dbReference>
<keyword evidence="1" id="KW-0378">Hydrolase</keyword>
<dbReference type="Proteomes" id="UP000188604">
    <property type="component" value="Chromosome"/>
</dbReference>
<dbReference type="Gene3D" id="3.40.50.1820">
    <property type="entry name" value="alpha/beta hydrolase"/>
    <property type="match status" value="1"/>
</dbReference>
<dbReference type="InterPro" id="IPR013094">
    <property type="entry name" value="AB_hydrolase_3"/>
</dbReference>
<proteinExistence type="predicted"/>
<dbReference type="RefSeq" id="WP_211274018.1">
    <property type="nucleotide sequence ID" value="NZ_BJXS01000001.1"/>
</dbReference>
<dbReference type="AlphaFoldDB" id="A0A1U9KSV7"/>
<evidence type="ECO:0000313" key="2">
    <source>
        <dbReference type="EMBL" id="AQS88913.1"/>
    </source>
</evidence>
<evidence type="ECO:0000313" key="3">
    <source>
        <dbReference type="Proteomes" id="UP000188604"/>
    </source>
</evidence>
<keyword evidence="3" id="KW-1185">Reference proteome</keyword>
<protein>
    <submittedName>
        <fullName evidence="2">Uncharacterized protein</fullName>
    </submittedName>
</protein>